<sequence length="157" mass="17011">MGGFCPEAGHVGSTTTTAGNAQPPLRMWGIMVRVLASAMALKLNFLQILLCLERAFSLLSLAARLVTPWELGKDLAPGCSHVEAGPAEEDFLQCRGGSFLKENRVVLRWADGVEQSTHTTLGMAKEHGDFVASWSFHIHEEEIGSSPGYHVFSSKEA</sequence>
<gene>
    <name evidence="1" type="ORF">P7K49_005167</name>
</gene>
<evidence type="ECO:0000313" key="1">
    <source>
        <dbReference type="EMBL" id="KAK2118280.1"/>
    </source>
</evidence>
<protein>
    <submittedName>
        <fullName evidence="1">Uncharacterized protein</fullName>
    </submittedName>
</protein>
<dbReference type="EMBL" id="JASSZA010000002">
    <property type="protein sequence ID" value="KAK2118280.1"/>
    <property type="molecule type" value="Genomic_DNA"/>
</dbReference>
<proteinExistence type="predicted"/>
<name>A0ABQ9W9H2_SAGOE</name>
<accession>A0ABQ9W9H2</accession>
<reference evidence="1 2" key="1">
    <citation type="submission" date="2023-05" db="EMBL/GenBank/DDBJ databases">
        <title>B98-5 Cell Line De Novo Hybrid Assembly: An Optical Mapping Approach.</title>
        <authorList>
            <person name="Kananen K."/>
            <person name="Auerbach J.A."/>
            <person name="Kautto E."/>
            <person name="Blachly J.S."/>
        </authorList>
    </citation>
    <scope>NUCLEOTIDE SEQUENCE [LARGE SCALE GENOMIC DNA]</scope>
    <source>
        <strain evidence="1">B95-8</strain>
        <tissue evidence="1">Cell line</tissue>
    </source>
</reference>
<dbReference type="Proteomes" id="UP001266305">
    <property type="component" value="Unassembled WGS sequence"/>
</dbReference>
<organism evidence="1 2">
    <name type="scientific">Saguinus oedipus</name>
    <name type="common">Cotton-top tamarin</name>
    <name type="synonym">Oedipomidas oedipus</name>
    <dbReference type="NCBI Taxonomy" id="9490"/>
    <lineage>
        <taxon>Eukaryota</taxon>
        <taxon>Metazoa</taxon>
        <taxon>Chordata</taxon>
        <taxon>Craniata</taxon>
        <taxon>Vertebrata</taxon>
        <taxon>Euteleostomi</taxon>
        <taxon>Mammalia</taxon>
        <taxon>Eutheria</taxon>
        <taxon>Euarchontoglires</taxon>
        <taxon>Primates</taxon>
        <taxon>Haplorrhini</taxon>
        <taxon>Platyrrhini</taxon>
        <taxon>Cebidae</taxon>
        <taxon>Callitrichinae</taxon>
        <taxon>Saguinus</taxon>
    </lineage>
</organism>
<keyword evidence="2" id="KW-1185">Reference proteome</keyword>
<evidence type="ECO:0000313" key="2">
    <source>
        <dbReference type="Proteomes" id="UP001266305"/>
    </source>
</evidence>
<comment type="caution">
    <text evidence="1">The sequence shown here is derived from an EMBL/GenBank/DDBJ whole genome shotgun (WGS) entry which is preliminary data.</text>
</comment>